<dbReference type="Proteomes" id="UP000478008">
    <property type="component" value="Unassembled WGS sequence"/>
</dbReference>
<dbReference type="GO" id="GO:0008094">
    <property type="term" value="F:ATP-dependent activity, acting on DNA"/>
    <property type="evidence" value="ECO:0007669"/>
    <property type="project" value="TreeGrafter"/>
</dbReference>
<keyword evidence="2" id="KW-0378">Hydrolase</keyword>
<gene>
    <name evidence="6" type="ORF">DEBR0S3_00342G</name>
</gene>
<dbReference type="PANTHER" id="PTHR45626">
    <property type="entry name" value="TRANSCRIPTION TERMINATION FACTOR 2-RELATED"/>
    <property type="match status" value="1"/>
</dbReference>
<keyword evidence="1" id="KW-0547">Nucleotide-binding</keyword>
<dbReference type="InterPro" id="IPR027417">
    <property type="entry name" value="P-loop_NTPase"/>
</dbReference>
<organism evidence="6 7">
    <name type="scientific">Dekkera bruxellensis</name>
    <name type="common">Brettanomyces custersii</name>
    <dbReference type="NCBI Taxonomy" id="5007"/>
    <lineage>
        <taxon>Eukaryota</taxon>
        <taxon>Fungi</taxon>
        <taxon>Dikarya</taxon>
        <taxon>Ascomycota</taxon>
        <taxon>Saccharomycotina</taxon>
        <taxon>Pichiomycetes</taxon>
        <taxon>Pichiales</taxon>
        <taxon>Pichiaceae</taxon>
        <taxon>Brettanomyces</taxon>
    </lineage>
</organism>
<dbReference type="PROSITE" id="PS51194">
    <property type="entry name" value="HELICASE_CTER"/>
    <property type="match status" value="1"/>
</dbReference>
<evidence type="ECO:0000256" key="3">
    <source>
        <dbReference type="ARBA" id="ARBA00022840"/>
    </source>
</evidence>
<dbReference type="InterPro" id="IPR014001">
    <property type="entry name" value="Helicase_ATP-bd"/>
</dbReference>
<evidence type="ECO:0000256" key="2">
    <source>
        <dbReference type="ARBA" id="ARBA00022801"/>
    </source>
</evidence>
<feature type="domain" description="Helicase C-terminal" evidence="5">
    <location>
        <begin position="974"/>
        <end position="1132"/>
    </location>
</feature>
<reference evidence="6 7" key="1">
    <citation type="submission" date="2019-07" db="EMBL/GenBank/DDBJ databases">
        <authorList>
            <person name="Friedrich A."/>
            <person name="Schacherer J."/>
        </authorList>
    </citation>
    <scope>NUCLEOTIDE SEQUENCE [LARGE SCALE GENOMIC DNA]</scope>
</reference>
<keyword evidence="3" id="KW-0067">ATP-binding</keyword>
<dbReference type="AlphaFoldDB" id="A0A7D9CX73"/>
<evidence type="ECO:0000313" key="7">
    <source>
        <dbReference type="Proteomes" id="UP000478008"/>
    </source>
</evidence>
<dbReference type="Gene3D" id="3.40.50.300">
    <property type="entry name" value="P-loop containing nucleotide triphosphate hydrolases"/>
    <property type="match status" value="2"/>
</dbReference>
<protein>
    <submittedName>
        <fullName evidence="6">DEBR0S3_00342g1_1</fullName>
    </submittedName>
</protein>
<dbReference type="InterPro" id="IPR000330">
    <property type="entry name" value="SNF2_N"/>
</dbReference>
<dbReference type="InterPro" id="IPR001650">
    <property type="entry name" value="Helicase_C-like"/>
</dbReference>
<dbReference type="EMBL" id="CABFWN010000003">
    <property type="protein sequence ID" value="VUG18017.1"/>
    <property type="molecule type" value="Genomic_DNA"/>
</dbReference>
<name>A0A7D9CX73_DEKBR</name>
<accession>A0A7D9CX73</accession>
<dbReference type="InterPro" id="IPR049730">
    <property type="entry name" value="SNF2/RAD54-like_C"/>
</dbReference>
<evidence type="ECO:0000259" key="5">
    <source>
        <dbReference type="PROSITE" id="PS51194"/>
    </source>
</evidence>
<dbReference type="GO" id="GO:0005524">
    <property type="term" value="F:ATP binding"/>
    <property type="evidence" value="ECO:0007669"/>
    <property type="project" value="UniProtKB-KW"/>
</dbReference>
<feature type="region of interest" description="Disordered" evidence="4">
    <location>
        <begin position="1219"/>
        <end position="1252"/>
    </location>
</feature>
<sequence length="1276" mass="148318">MSSDNAKKRVTQNVFAQISDLSNYYKLGVLYFYNIPAFPAGSIDAPDGFKWCKFPTNLNPKIRGHYGLSYIMMALRYLNFGAFIKITYKILKSGIVIARIYLFPDGILNNNDMELFCFKNLGFDRASPSHTKTYTTFMGRLLSILDYDPDAWKINSNLKLVEYLKGRTIAVMNCVMKFKEFDTLSQLLLEISKSMKQWRRVSQQDVFRLYKRKPLDRRIEPLHSRTTNAIKQSATVEKRLIKIYDGLQSPKIDLNSLNSYLKKPLKNILRGFITGFRSTLYKFQLESVAKMYQMETERTELPMPTIVRLPLGMNQDIFLNLLDLKFTVSPWQYSTPRGGILAENMGLGKTCICLALICLSKTEISHIPSDAEVNNVTHDHMESLLENCVHYIVNKSIDWRQFADDLPETCKNRLQSTIGSFTKFENQNATIDRDSYYYRNTNCLIQKKELYLSSSTLVIVPNNLFPQWIAEINKHVRKNFLKVLQIPTVKTQIPDNVKSILRYDIVLISSTAFHKACKPTNSIFYCIYWKRLIIDEGHSMTNKSTALNIRSIMSERRWAITGTLTSGLTNLHMEGTDDDYIVRKRFNATTDLCKIGCIISNFLQIDPWYSRNRMWNFYVSGPFKKGKYYSDYQLKELLSHLIVRHSMKDIHNDIVLPKLHHQATLLKPSYFDRLSINLFIAVLAVNAVTSNREGVDFMFNQSNRGSLRRLINNLQKATFYWTGFSVGDITNLLNICKFSLKENGDSYNERDKKLLRESIYVSKVALSNNRWRTTSSVHEMSYFVANLPPWIRKNYTISQYTDQHDDFGAPVGVYGFPQLIAIQRFYYRNRFIKTEEELSEKMQHSTTLFWENYGRTNDKLNDVHRHKALNQELDFTSIDFESIKEIDNIPSWAIKFDPVKEENRLQDKVRVQRTNNMKQGNNQLKRKYNKQGKSQKRIRTNGNLIEKKYETTGKLGSLMRTANILGTASAKISYLRSRLVENEIKGEKSIVFYEFENSAYYLTELLDILGISYFLYSPHIPPVQRSQNLIDFDEWDIQKHSGHGVALVMDLKLAAHGLTILSATNVFFINPVWNKSVEAQAIKRAHRIGQKHEVFVETLILEDTIEEEMYKNRQAEEKKGEHMVNTKEREMIDNADIQDYIMQFRFLCLYDMDYGTSEISPIESKSKFQGKLKSDIYALSINEMNESEAELPCLQSESKNNGVRRWSIPLFTQNNMTKLSESDAKIRKKSRPKGRENLSKSDNNSKGIYDWSDSNKKTVKLMKKLRQSRKVHFPTQ</sequence>
<dbReference type="Pfam" id="PF00271">
    <property type="entry name" value="Helicase_C"/>
    <property type="match status" value="1"/>
</dbReference>
<evidence type="ECO:0000256" key="4">
    <source>
        <dbReference type="SAM" id="MobiDB-lite"/>
    </source>
</evidence>
<dbReference type="SMART" id="SM00487">
    <property type="entry name" value="DEXDc"/>
    <property type="match status" value="1"/>
</dbReference>
<dbReference type="PANTHER" id="PTHR45626:SF51">
    <property type="entry name" value="SNF2-RELATED DOMAIN-CONTAINING PROTEIN"/>
    <property type="match status" value="1"/>
</dbReference>
<dbReference type="GO" id="GO:0005634">
    <property type="term" value="C:nucleus"/>
    <property type="evidence" value="ECO:0007669"/>
    <property type="project" value="TreeGrafter"/>
</dbReference>
<dbReference type="SUPFAM" id="SSF52540">
    <property type="entry name" value="P-loop containing nucleoside triphosphate hydrolases"/>
    <property type="match status" value="2"/>
</dbReference>
<dbReference type="CDD" id="cd18793">
    <property type="entry name" value="SF2_C_SNF"/>
    <property type="match status" value="1"/>
</dbReference>
<dbReference type="GO" id="GO:0006281">
    <property type="term" value="P:DNA repair"/>
    <property type="evidence" value="ECO:0007669"/>
    <property type="project" value="TreeGrafter"/>
</dbReference>
<evidence type="ECO:0000313" key="6">
    <source>
        <dbReference type="EMBL" id="VUG18017.1"/>
    </source>
</evidence>
<dbReference type="InterPro" id="IPR050628">
    <property type="entry name" value="SNF2_RAD54_helicase_TF"/>
</dbReference>
<keyword evidence="7" id="KW-1185">Reference proteome</keyword>
<dbReference type="GO" id="GO:0016787">
    <property type="term" value="F:hydrolase activity"/>
    <property type="evidence" value="ECO:0007669"/>
    <property type="project" value="UniProtKB-KW"/>
</dbReference>
<proteinExistence type="predicted"/>
<evidence type="ECO:0000256" key="1">
    <source>
        <dbReference type="ARBA" id="ARBA00022741"/>
    </source>
</evidence>
<dbReference type="Pfam" id="PF00176">
    <property type="entry name" value="SNF2-rel_dom"/>
    <property type="match status" value="1"/>
</dbReference>